<dbReference type="Gene3D" id="3.30.505.10">
    <property type="entry name" value="SH2 domain"/>
    <property type="match status" value="1"/>
</dbReference>
<feature type="compositionally biased region" description="Low complexity" evidence="2">
    <location>
        <begin position="62"/>
        <end position="71"/>
    </location>
</feature>
<proteinExistence type="predicted"/>
<evidence type="ECO:0000256" key="1">
    <source>
        <dbReference type="PROSITE-ProRule" id="PRU00191"/>
    </source>
</evidence>
<feature type="compositionally biased region" description="Polar residues" evidence="2">
    <location>
        <begin position="274"/>
        <end position="285"/>
    </location>
</feature>
<dbReference type="CDD" id="cd00173">
    <property type="entry name" value="SH2"/>
    <property type="match status" value="1"/>
</dbReference>
<accession>A0A2P6P038</accession>
<evidence type="ECO:0000256" key="2">
    <source>
        <dbReference type="SAM" id="MobiDB-lite"/>
    </source>
</evidence>
<evidence type="ECO:0000259" key="3">
    <source>
        <dbReference type="PROSITE" id="PS50001"/>
    </source>
</evidence>
<feature type="domain" description="SH2" evidence="3">
    <location>
        <begin position="477"/>
        <end position="579"/>
    </location>
</feature>
<dbReference type="EMBL" id="MDYQ01000002">
    <property type="protein sequence ID" value="PRP89576.1"/>
    <property type="molecule type" value="Genomic_DNA"/>
</dbReference>
<feature type="region of interest" description="Disordered" evidence="2">
    <location>
        <begin position="258"/>
        <end position="288"/>
    </location>
</feature>
<keyword evidence="5" id="KW-1185">Reference proteome</keyword>
<dbReference type="AlphaFoldDB" id="A0A2P6P038"/>
<comment type="caution">
    <text evidence="4">The sequence shown here is derived from an EMBL/GenBank/DDBJ whole genome shotgun (WGS) entry which is preliminary data.</text>
</comment>
<evidence type="ECO:0000313" key="4">
    <source>
        <dbReference type="EMBL" id="PRP89576.1"/>
    </source>
</evidence>
<dbReference type="Proteomes" id="UP000241769">
    <property type="component" value="Unassembled WGS sequence"/>
</dbReference>
<reference evidence="4 5" key="1">
    <citation type="journal article" date="2018" name="Genome Biol. Evol.">
        <title>Multiple Roots of Fruiting Body Formation in Amoebozoa.</title>
        <authorList>
            <person name="Hillmann F."/>
            <person name="Forbes G."/>
            <person name="Novohradska S."/>
            <person name="Ferling I."/>
            <person name="Riege K."/>
            <person name="Groth M."/>
            <person name="Westermann M."/>
            <person name="Marz M."/>
            <person name="Spaller T."/>
            <person name="Winckler T."/>
            <person name="Schaap P."/>
            <person name="Glockner G."/>
        </authorList>
    </citation>
    <scope>NUCLEOTIDE SEQUENCE [LARGE SCALE GENOMIC DNA]</scope>
    <source>
        <strain evidence="4 5">Jena</strain>
    </source>
</reference>
<dbReference type="InterPro" id="IPR036860">
    <property type="entry name" value="SH2_dom_sf"/>
</dbReference>
<protein>
    <recommendedName>
        <fullName evidence="3">SH2 domain-containing protein</fullName>
    </recommendedName>
</protein>
<dbReference type="SUPFAM" id="SSF55550">
    <property type="entry name" value="SH2 domain"/>
    <property type="match status" value="1"/>
</dbReference>
<dbReference type="PROSITE" id="PS50001">
    <property type="entry name" value="SH2"/>
    <property type="match status" value="1"/>
</dbReference>
<dbReference type="InParanoid" id="A0A2P6P038"/>
<feature type="region of interest" description="Disordered" evidence="2">
    <location>
        <begin position="58"/>
        <end position="80"/>
    </location>
</feature>
<sequence length="586" mass="66815">MRSQAGQMFKEFSIFINLKLRSNRKTRSFKINRELHSFFALHRDRSMSGHEYPDRPYLHTNYYPSPSGTTPTQPPDSSPYSSEAFQMPAFTITHIQEDNYPLYAQTFEPAPMHYGGQHSILNTHSRFGNIRIVVQPNEYQVVNYNIFPAPEIEFVNPHEVSITVAAFLVYCDDRGNGDVIKIKEGFTNGDIQVLKAGQTRIAFPALHLSRMTPIKATLQHHKLSLGPGFAVLFEIEEARLISTNFNLVSACNRIPDGMNVRPRKNNKEKEISTKSKVSTASTPNKSTKRRAVDDLTIDVTVRGEGGPRGFIVLGNSSTLQEAREEIQKSPNYPKTFRFWYGKVGTIVQPYQEETMKVQEVFDANSDKPNLLVEPFDVSLQNIDKRILDLWAGRSEDDATVPVPMLLQTMYTVYRSTISSNDPIVLQIINVGVSHFFANTSSKKNGGGVTLDDFKLFLKFFGTQDIFNRVKSVYQERYFHGFARHSDAVELLKGRPGYFLFRYSESQLRNGYYAFNVNKGSGYRDIIENYSLPYSADSGMFIFRGKEYASLNEFINDADYKSILVFPLEKVQTETLKEPKYKDPDSF</sequence>
<organism evidence="4 5">
    <name type="scientific">Planoprotostelium fungivorum</name>
    <dbReference type="NCBI Taxonomy" id="1890364"/>
    <lineage>
        <taxon>Eukaryota</taxon>
        <taxon>Amoebozoa</taxon>
        <taxon>Evosea</taxon>
        <taxon>Variosea</taxon>
        <taxon>Cavosteliida</taxon>
        <taxon>Cavosteliaceae</taxon>
        <taxon>Planoprotostelium</taxon>
    </lineage>
</organism>
<dbReference type="InterPro" id="IPR000980">
    <property type="entry name" value="SH2"/>
</dbReference>
<gene>
    <name evidence="4" type="ORF">PROFUN_00840</name>
</gene>
<keyword evidence="1" id="KW-0727">SH2 domain</keyword>
<dbReference type="Pfam" id="PF00017">
    <property type="entry name" value="SH2"/>
    <property type="match status" value="1"/>
</dbReference>
<evidence type="ECO:0000313" key="5">
    <source>
        <dbReference type="Proteomes" id="UP000241769"/>
    </source>
</evidence>
<name>A0A2P6P038_9EUKA</name>